<organism evidence="3 4">
    <name type="scientific">Candidatus Nealsonbacteria bacterium CG23_combo_of_CG06-09_8_20_14_all_39_25</name>
    <dbReference type="NCBI Taxonomy" id="1974723"/>
    <lineage>
        <taxon>Bacteria</taxon>
        <taxon>Candidatus Nealsoniibacteriota</taxon>
    </lineage>
</organism>
<evidence type="ECO:0000259" key="1">
    <source>
        <dbReference type="Pfam" id="PF00308"/>
    </source>
</evidence>
<dbReference type="EMBL" id="PCRN01000059">
    <property type="protein sequence ID" value="PIP22288.1"/>
    <property type="molecule type" value="Genomic_DNA"/>
</dbReference>
<name>A0A2G9YST5_9BACT</name>
<evidence type="ECO:0000259" key="2">
    <source>
        <dbReference type="Pfam" id="PF11638"/>
    </source>
</evidence>
<dbReference type="PANTHER" id="PTHR30050:SF2">
    <property type="entry name" value="CHROMOSOMAL REPLICATION INITIATOR PROTEIN DNAA"/>
    <property type="match status" value="1"/>
</dbReference>
<dbReference type="AlphaFoldDB" id="A0A2G9YST5"/>
<dbReference type="GO" id="GO:0005886">
    <property type="term" value="C:plasma membrane"/>
    <property type="evidence" value="ECO:0007669"/>
    <property type="project" value="TreeGrafter"/>
</dbReference>
<dbReference type="SUPFAM" id="SSF52540">
    <property type="entry name" value="P-loop containing nucleoside triphosphate hydrolases"/>
    <property type="match status" value="1"/>
</dbReference>
<reference evidence="3 4" key="1">
    <citation type="submission" date="2017-09" db="EMBL/GenBank/DDBJ databases">
        <title>Depth-based differentiation of microbial function through sediment-hosted aquifers and enrichment of novel symbionts in the deep terrestrial subsurface.</title>
        <authorList>
            <person name="Probst A.J."/>
            <person name="Ladd B."/>
            <person name="Jarett J.K."/>
            <person name="Geller-Mcgrath D.E."/>
            <person name="Sieber C.M."/>
            <person name="Emerson J.B."/>
            <person name="Anantharaman K."/>
            <person name="Thomas B.C."/>
            <person name="Malmstrom R."/>
            <person name="Stieglmeier M."/>
            <person name="Klingl A."/>
            <person name="Woyke T."/>
            <person name="Ryan C.M."/>
            <person name="Banfield J.F."/>
        </authorList>
    </citation>
    <scope>NUCLEOTIDE SEQUENCE [LARGE SCALE GENOMIC DNA]</scope>
    <source>
        <strain evidence="3">CG23_combo_of_CG06-09_8_20_14_all_39_25</strain>
    </source>
</reference>
<dbReference type="InterPro" id="IPR024633">
    <property type="entry name" value="DnaA_N_dom"/>
</dbReference>
<accession>A0A2G9YST5</accession>
<dbReference type="GO" id="GO:0003688">
    <property type="term" value="F:DNA replication origin binding"/>
    <property type="evidence" value="ECO:0007669"/>
    <property type="project" value="TreeGrafter"/>
</dbReference>
<comment type="caution">
    <text evidence="3">The sequence shown here is derived from an EMBL/GenBank/DDBJ whole genome shotgun (WGS) entry which is preliminary data.</text>
</comment>
<dbReference type="Proteomes" id="UP000229054">
    <property type="component" value="Unassembled WGS sequence"/>
</dbReference>
<dbReference type="InterPro" id="IPR027417">
    <property type="entry name" value="P-loop_NTPase"/>
</dbReference>
<feature type="domain" description="DnaA N-terminal" evidence="2">
    <location>
        <begin position="4"/>
        <end position="65"/>
    </location>
</feature>
<protein>
    <submittedName>
        <fullName evidence="3">Chromosomal replication initiator DnaA</fullName>
    </submittedName>
</protein>
<dbReference type="Pfam" id="PF11638">
    <property type="entry name" value="DnaA_N"/>
    <property type="match status" value="1"/>
</dbReference>
<dbReference type="Gene3D" id="3.30.300.180">
    <property type="match status" value="1"/>
</dbReference>
<proteinExistence type="predicted"/>
<sequence>MEKEELWQAVLAQIQLSASPANFATWFKGTDIAFQKEGRIIIATPNSFAKEWLENKYGKAIFKVLHSLDEEIKEVKYEVKRSGLKVTKRAPLTFSEPGQLEFQEFEVDKETNLNPRYSFENFIVGPFNELAQAASWAAAKNPGQVYNPLFVYGGVGLGKTHLLQAVGNEIAKSFTQKK</sequence>
<evidence type="ECO:0000313" key="3">
    <source>
        <dbReference type="EMBL" id="PIP22288.1"/>
    </source>
</evidence>
<evidence type="ECO:0000313" key="4">
    <source>
        <dbReference type="Proteomes" id="UP000229054"/>
    </source>
</evidence>
<feature type="non-terminal residue" evidence="3">
    <location>
        <position position="178"/>
    </location>
</feature>
<dbReference type="Gene3D" id="3.40.50.300">
    <property type="entry name" value="P-loop containing nucleotide triphosphate hydrolases"/>
    <property type="match status" value="1"/>
</dbReference>
<dbReference type="Pfam" id="PF00308">
    <property type="entry name" value="Bac_DnaA"/>
    <property type="match status" value="1"/>
</dbReference>
<dbReference type="PANTHER" id="PTHR30050">
    <property type="entry name" value="CHROMOSOMAL REPLICATION INITIATOR PROTEIN DNAA"/>
    <property type="match status" value="1"/>
</dbReference>
<dbReference type="InterPro" id="IPR038454">
    <property type="entry name" value="DnaA_N_sf"/>
</dbReference>
<feature type="domain" description="Chromosomal replication initiator protein DnaA ATPAse" evidence="1">
    <location>
        <begin position="113"/>
        <end position="177"/>
    </location>
</feature>
<dbReference type="InterPro" id="IPR013317">
    <property type="entry name" value="DnaA_dom"/>
</dbReference>
<dbReference type="GO" id="GO:0006270">
    <property type="term" value="P:DNA replication initiation"/>
    <property type="evidence" value="ECO:0007669"/>
    <property type="project" value="TreeGrafter"/>
</dbReference>
<gene>
    <name evidence="3" type="ORF">COX38_01505</name>
</gene>